<evidence type="ECO:0000256" key="1">
    <source>
        <dbReference type="SAM" id="Coils"/>
    </source>
</evidence>
<proteinExistence type="predicted"/>
<gene>
    <name evidence="2" type="ORF">SERLA73DRAFT_155405</name>
</gene>
<accession>F8Q9R8</accession>
<organism evidence="3">
    <name type="scientific">Serpula lacrymans var. lacrymans (strain S7.3)</name>
    <name type="common">Dry rot fungus</name>
    <dbReference type="NCBI Taxonomy" id="936435"/>
    <lineage>
        <taxon>Eukaryota</taxon>
        <taxon>Fungi</taxon>
        <taxon>Dikarya</taxon>
        <taxon>Basidiomycota</taxon>
        <taxon>Agaricomycotina</taxon>
        <taxon>Agaricomycetes</taxon>
        <taxon>Agaricomycetidae</taxon>
        <taxon>Boletales</taxon>
        <taxon>Coniophorineae</taxon>
        <taxon>Serpulaceae</taxon>
        <taxon>Serpula</taxon>
    </lineage>
</organism>
<feature type="coiled-coil region" evidence="1">
    <location>
        <begin position="66"/>
        <end position="96"/>
    </location>
</feature>
<keyword evidence="1" id="KW-0175">Coiled coil</keyword>
<keyword evidence="3" id="KW-1185">Reference proteome</keyword>
<dbReference type="AlphaFoldDB" id="F8Q9R8"/>
<protein>
    <submittedName>
        <fullName evidence="2">Uncharacterized protein</fullName>
    </submittedName>
</protein>
<reference evidence="3" key="1">
    <citation type="journal article" date="2011" name="Science">
        <title>The plant cell wall-decomposing machinery underlies the functional diversity of forest fungi.</title>
        <authorList>
            <person name="Eastwood D.C."/>
            <person name="Floudas D."/>
            <person name="Binder M."/>
            <person name="Majcherczyk A."/>
            <person name="Schneider P."/>
            <person name="Aerts A."/>
            <person name="Asiegbu F.O."/>
            <person name="Baker S.E."/>
            <person name="Barry K."/>
            <person name="Bendiksby M."/>
            <person name="Blumentritt M."/>
            <person name="Coutinho P.M."/>
            <person name="Cullen D."/>
            <person name="de Vries R.P."/>
            <person name="Gathman A."/>
            <person name="Goodell B."/>
            <person name="Henrissat B."/>
            <person name="Ihrmark K."/>
            <person name="Kauserud H."/>
            <person name="Kohler A."/>
            <person name="LaButti K."/>
            <person name="Lapidus A."/>
            <person name="Lavin J.L."/>
            <person name="Lee Y.-H."/>
            <person name="Lindquist E."/>
            <person name="Lilly W."/>
            <person name="Lucas S."/>
            <person name="Morin E."/>
            <person name="Murat C."/>
            <person name="Oguiza J.A."/>
            <person name="Park J."/>
            <person name="Pisabarro A.G."/>
            <person name="Riley R."/>
            <person name="Rosling A."/>
            <person name="Salamov A."/>
            <person name="Schmidt O."/>
            <person name="Schmutz J."/>
            <person name="Skrede I."/>
            <person name="Stenlid J."/>
            <person name="Wiebenga A."/>
            <person name="Xie X."/>
            <person name="Kuees U."/>
            <person name="Hibbett D.S."/>
            <person name="Hoffmeister D."/>
            <person name="Hoegberg N."/>
            <person name="Martin F."/>
            <person name="Grigoriev I.V."/>
            <person name="Watkinson S.C."/>
        </authorList>
    </citation>
    <scope>NUCLEOTIDE SEQUENCE [LARGE SCALE GENOMIC DNA]</scope>
    <source>
        <strain evidence="3">strain S7.3</strain>
    </source>
</reference>
<dbReference type="Proteomes" id="UP000008063">
    <property type="component" value="Unassembled WGS sequence"/>
</dbReference>
<name>F8Q9R8_SERL3</name>
<sequence length="133" mass="14335">MALCLCGAKCGAPEWTFIEFTGAILHTCNCDVCSSYQHHFGKGGYSGSPSHYCAREEHEAHFNNCHHILEETCNNLEDAEAKAKAQVSALEKQEITLTMQAQASAITVTMPAPAPMLALAAPPAQPLHINRLA</sequence>
<dbReference type="HOGENOM" id="CLU_1907950_0_0_1"/>
<dbReference type="EMBL" id="GL945486">
    <property type="protein sequence ID" value="EGN95323.1"/>
    <property type="molecule type" value="Genomic_DNA"/>
</dbReference>
<dbReference type="InParanoid" id="F8Q9R8"/>
<evidence type="ECO:0000313" key="2">
    <source>
        <dbReference type="EMBL" id="EGN95323.1"/>
    </source>
</evidence>
<evidence type="ECO:0000313" key="3">
    <source>
        <dbReference type="Proteomes" id="UP000008063"/>
    </source>
</evidence>